<evidence type="ECO:0000313" key="2">
    <source>
        <dbReference type="EMBL" id="OQV16578.1"/>
    </source>
</evidence>
<organism evidence="2 3">
    <name type="scientific">Hypsibius exemplaris</name>
    <name type="common">Freshwater tardigrade</name>
    <dbReference type="NCBI Taxonomy" id="2072580"/>
    <lineage>
        <taxon>Eukaryota</taxon>
        <taxon>Metazoa</taxon>
        <taxon>Ecdysozoa</taxon>
        <taxon>Tardigrada</taxon>
        <taxon>Eutardigrada</taxon>
        <taxon>Parachela</taxon>
        <taxon>Hypsibioidea</taxon>
        <taxon>Hypsibiidae</taxon>
        <taxon>Hypsibius</taxon>
    </lineage>
</organism>
<keyword evidence="3" id="KW-1185">Reference proteome</keyword>
<dbReference type="EMBL" id="MTYJ01000072">
    <property type="protein sequence ID" value="OQV16578.1"/>
    <property type="molecule type" value="Genomic_DNA"/>
</dbReference>
<proteinExistence type="predicted"/>
<reference evidence="3" key="1">
    <citation type="submission" date="2017-01" db="EMBL/GenBank/DDBJ databases">
        <title>Comparative genomics of anhydrobiosis in the tardigrade Hypsibius dujardini.</title>
        <authorList>
            <person name="Yoshida Y."/>
            <person name="Koutsovoulos G."/>
            <person name="Laetsch D."/>
            <person name="Stevens L."/>
            <person name="Kumar S."/>
            <person name="Horikawa D."/>
            <person name="Ishino K."/>
            <person name="Komine S."/>
            <person name="Tomita M."/>
            <person name="Blaxter M."/>
            <person name="Arakawa K."/>
        </authorList>
    </citation>
    <scope>NUCLEOTIDE SEQUENCE [LARGE SCALE GENOMIC DNA]</scope>
    <source>
        <strain evidence="3">Z151</strain>
    </source>
</reference>
<feature type="compositionally biased region" description="Basic and acidic residues" evidence="1">
    <location>
        <begin position="51"/>
        <end position="74"/>
    </location>
</feature>
<protein>
    <submittedName>
        <fullName evidence="2">Uncharacterized protein</fullName>
    </submittedName>
</protein>
<gene>
    <name evidence="2" type="ORF">BV898_09251</name>
</gene>
<dbReference type="AlphaFoldDB" id="A0A1W0WN02"/>
<feature type="compositionally biased region" description="Basic and acidic residues" evidence="1">
    <location>
        <begin position="153"/>
        <end position="165"/>
    </location>
</feature>
<feature type="compositionally biased region" description="Basic and acidic residues" evidence="1">
    <location>
        <begin position="12"/>
        <end position="25"/>
    </location>
</feature>
<comment type="caution">
    <text evidence="2">The sequence shown here is derived from an EMBL/GenBank/DDBJ whole genome shotgun (WGS) entry which is preliminary data.</text>
</comment>
<evidence type="ECO:0000256" key="1">
    <source>
        <dbReference type="SAM" id="MobiDB-lite"/>
    </source>
</evidence>
<evidence type="ECO:0000313" key="3">
    <source>
        <dbReference type="Proteomes" id="UP000192578"/>
    </source>
</evidence>
<feature type="compositionally biased region" description="Low complexity" evidence="1">
    <location>
        <begin position="29"/>
        <end position="42"/>
    </location>
</feature>
<dbReference type="Proteomes" id="UP000192578">
    <property type="component" value="Unassembled WGS sequence"/>
</dbReference>
<sequence>MKNPVNDSFDDGDSKSSRPGVKELAQKFSASGMSSQSRSSYSFAGPYRPYLDQKKSDGSSRDLRRGASFHDARGQSESGTTPKRDITPINEIADESRRENTSNGVVVVSSWADKNIVAVSEFTSSPDVASKYRLRSTLPRDLTFRKGSPNSDPRVKDQLNRETRAGQESIQTFSDAADKGATLPQSVPMLSAFCGKLILSRKLADILTFLRGEKLMVVEGGLPAVETGDQVVLRKAVADYYLSDPSGLRFGQLLPPSSPEESGFRSAAASISPTSITTAQELTPTSTTSSINMDSPESAYVDRMLSAVKFLVKYTDYEVRQDWLDRLLANPNGPERHELGVHVSTHSLQKKLNQYYEGRHRRRLSPFRWELTAAKLRRLLFTPRLYRYRRDLWHILADDHEAKLRERALEEKSGYGIHACPALLDVTKGVSESVTTVADVPLAGAVWCGEKWQPIHADVHALVAHADSYVRAWDAERETETFKGESLNYTNMVDALEMVRTSKMPDGEHSAGVFAGELVHFAEVCFDFWAAQDAALVKRQLAGKKETAETFSPAEKPNGSSFEYKPTYEPYTVTFNKDLPTLQTSDAALSPETMSEFDKFLTCMEEAKKAESSSTDWRLDYESVKKDLGTLGVPVDPSTTLGRNMSLLMNDVKKHSLIKSRSGDSRELGVDNEVAEPLGQDRFSSGGPVSRKCLLRSDRSLSVSPNGVRFADVAEVLSVDPDDIPTGSFISAGPSLHSHRRQYSVVEADVSPFATTAKKSNDSSVSEDRGRKRIEMGKLSNDDRKYTLKDVSSAQELIDRGPCCPVGGEMIYLNEDTHADSLVEKNVANKQTDALEDPLHETQRVLFDPNWATI</sequence>
<feature type="region of interest" description="Disordered" evidence="1">
    <location>
        <begin position="141"/>
        <end position="168"/>
    </location>
</feature>
<dbReference type="OrthoDB" id="10244456at2759"/>
<feature type="region of interest" description="Disordered" evidence="1">
    <location>
        <begin position="1"/>
        <end position="101"/>
    </location>
</feature>
<name>A0A1W0WN02_HYPEX</name>
<accession>A0A1W0WN02</accession>